<gene>
    <name evidence="1" type="ORF">F9U64_01250</name>
</gene>
<evidence type="ECO:0008006" key="3">
    <source>
        <dbReference type="Google" id="ProtNLM"/>
    </source>
</evidence>
<dbReference type="RefSeq" id="WP_153400957.1">
    <property type="nucleotide sequence ID" value="NZ_ML762424.1"/>
</dbReference>
<proteinExistence type="predicted"/>
<dbReference type="EMBL" id="WEID01000005">
    <property type="protein sequence ID" value="KAB8139279.1"/>
    <property type="molecule type" value="Genomic_DNA"/>
</dbReference>
<reference evidence="1 2" key="1">
    <citation type="submission" date="2019-10" db="EMBL/GenBank/DDBJ databases">
        <title>Gracilibacillus sp. nov. isolated from rice seeds.</title>
        <authorList>
            <person name="He S."/>
        </authorList>
    </citation>
    <scope>NUCLEOTIDE SEQUENCE [LARGE SCALE GENOMIC DNA]</scope>
    <source>
        <strain evidence="1 2">TD8</strain>
    </source>
</reference>
<evidence type="ECO:0000313" key="2">
    <source>
        <dbReference type="Proteomes" id="UP000480246"/>
    </source>
</evidence>
<keyword evidence="2" id="KW-1185">Reference proteome</keyword>
<evidence type="ECO:0000313" key="1">
    <source>
        <dbReference type="EMBL" id="KAB8139279.1"/>
    </source>
</evidence>
<dbReference type="Proteomes" id="UP000480246">
    <property type="component" value="Unassembled WGS sequence"/>
</dbReference>
<protein>
    <recommendedName>
        <fullName evidence="3">Sporulation protein Cse60</fullName>
    </recommendedName>
</protein>
<name>A0A7C8KST7_9BACI</name>
<comment type="caution">
    <text evidence="1">The sequence shown here is derived from an EMBL/GenBank/DDBJ whole genome shotgun (WGS) entry which is preliminary data.</text>
</comment>
<accession>A0A7C8KST7</accession>
<dbReference type="AlphaFoldDB" id="A0A7C8KST7"/>
<organism evidence="1 2">
    <name type="scientific">Gracilibacillus oryzae</name>
    <dbReference type="NCBI Taxonomy" id="1672701"/>
    <lineage>
        <taxon>Bacteria</taxon>
        <taxon>Bacillati</taxon>
        <taxon>Bacillota</taxon>
        <taxon>Bacilli</taxon>
        <taxon>Bacillales</taxon>
        <taxon>Bacillaceae</taxon>
        <taxon>Gracilibacillus</taxon>
    </lineage>
</organism>
<sequence>MHRANKVVIIEGIDADMLEQEVNKYLSKNRNLEVVDIKYVVYDADVSPEFIEDVGKDKEVRYSAMLIIGEEV</sequence>